<dbReference type="SMART" id="SM00385">
    <property type="entry name" value="CYCLIN"/>
    <property type="match status" value="1"/>
</dbReference>
<feature type="compositionally biased region" description="Basic and acidic residues" evidence="5">
    <location>
        <begin position="1"/>
        <end position="17"/>
    </location>
</feature>
<dbReference type="PROSITE" id="PS00292">
    <property type="entry name" value="CYCLINS"/>
    <property type="match status" value="1"/>
</dbReference>
<dbReference type="Gene3D" id="1.10.472.10">
    <property type="entry name" value="Cyclin-like"/>
    <property type="match status" value="2"/>
</dbReference>
<dbReference type="SUPFAM" id="SSF47954">
    <property type="entry name" value="Cyclin-like"/>
    <property type="match status" value="2"/>
</dbReference>
<proteinExistence type="inferred from homology"/>
<keyword evidence="2 4" id="KW-0195">Cyclin</keyword>
<evidence type="ECO:0000256" key="5">
    <source>
        <dbReference type="SAM" id="MobiDB-lite"/>
    </source>
</evidence>
<keyword evidence="8" id="KW-1185">Reference proteome</keyword>
<evidence type="ECO:0000256" key="4">
    <source>
        <dbReference type="RuleBase" id="RU000383"/>
    </source>
</evidence>
<dbReference type="InterPro" id="IPR036915">
    <property type="entry name" value="Cyclin-like_sf"/>
</dbReference>
<comment type="similarity">
    <text evidence="4">Belongs to the cyclin family.</text>
</comment>
<keyword evidence="1" id="KW-0132">Cell division</keyword>
<accession>A0A9P1EBI8</accession>
<dbReference type="InterPro" id="IPR013763">
    <property type="entry name" value="Cyclin-like_dom"/>
</dbReference>
<reference evidence="7" key="1">
    <citation type="submission" date="2022-07" db="EMBL/GenBank/DDBJ databases">
        <authorList>
            <person name="Macas J."/>
            <person name="Novak P."/>
            <person name="Neumann P."/>
        </authorList>
    </citation>
    <scope>NUCLEOTIDE SEQUENCE</scope>
</reference>
<feature type="domain" description="Cyclin-like" evidence="6">
    <location>
        <begin position="392"/>
        <end position="479"/>
    </location>
</feature>
<dbReference type="InterPro" id="IPR039361">
    <property type="entry name" value="Cyclin"/>
</dbReference>
<evidence type="ECO:0000256" key="2">
    <source>
        <dbReference type="ARBA" id="ARBA00023127"/>
    </source>
</evidence>
<dbReference type="InterPro" id="IPR004367">
    <property type="entry name" value="Cyclin_C-dom"/>
</dbReference>
<comment type="caution">
    <text evidence="7">The sequence shown here is derived from an EMBL/GenBank/DDBJ whole genome shotgun (WGS) entry which is preliminary data.</text>
</comment>
<dbReference type="Pfam" id="PF00134">
    <property type="entry name" value="Cyclin_N"/>
    <property type="match status" value="1"/>
</dbReference>
<dbReference type="GO" id="GO:0051301">
    <property type="term" value="P:cell division"/>
    <property type="evidence" value="ECO:0007669"/>
    <property type="project" value="UniProtKB-KW"/>
</dbReference>
<dbReference type="AlphaFoldDB" id="A0A9P1EBI8"/>
<evidence type="ECO:0000313" key="8">
    <source>
        <dbReference type="Proteomes" id="UP001152484"/>
    </source>
</evidence>
<keyword evidence="3" id="KW-0131">Cell cycle</keyword>
<feature type="compositionally biased region" description="Basic and acidic residues" evidence="5">
    <location>
        <begin position="142"/>
        <end position="151"/>
    </location>
</feature>
<dbReference type="OrthoDB" id="5590282at2759"/>
<organism evidence="7 8">
    <name type="scientific">Cuscuta europaea</name>
    <name type="common">European dodder</name>
    <dbReference type="NCBI Taxonomy" id="41803"/>
    <lineage>
        <taxon>Eukaryota</taxon>
        <taxon>Viridiplantae</taxon>
        <taxon>Streptophyta</taxon>
        <taxon>Embryophyta</taxon>
        <taxon>Tracheophyta</taxon>
        <taxon>Spermatophyta</taxon>
        <taxon>Magnoliopsida</taxon>
        <taxon>eudicotyledons</taxon>
        <taxon>Gunneridae</taxon>
        <taxon>Pentapetalae</taxon>
        <taxon>asterids</taxon>
        <taxon>lamiids</taxon>
        <taxon>Solanales</taxon>
        <taxon>Convolvulaceae</taxon>
        <taxon>Cuscuteae</taxon>
        <taxon>Cuscuta</taxon>
        <taxon>Cuscuta subgen. Cuscuta</taxon>
    </lineage>
</organism>
<sequence>MKRKQLREAATELDRPMRSQPHLNFAVPKNLRSKLPRRCRSKVSPVLYSSSISQSTLLSAEASFASGRSSVCRSALRTKSSVTEGRGAQMELSECSCVESNSRGFGGGNELKFKLKNSGSTNETEDSNAVVRSEVSSVERFSLSRESRKPDSLNGSVKGKENEIDENEISSQMKIPGEASKFTKEMVKRSEDAFEFSENDVVSLNSALESAAESKFAENRVFGDEVCNPESAAGYVQNSLATEFDLECSEQLSIGDDALDDYSSAYSELQWDSLQESSELDCSEYSPSIWYDSGSQFSEQYNSDDHPSNTFRLFRQFSEEFYRSTYSLEDSLEDHNIYADITLGLEDEDEESYRLLRRRERRQVYIRDYAKEYCSGTGYGELIVKQRLKMVHWIVEQATKKELQKETMFLGVNLFDRFLTKGYFRKENNLQIAGIACLTLATRIEENQPLNCIRNKTFDIGMKVYSRSEVVAMEWVVQEVLNFQCFLPTIYNFLWFYLKAARASEMVEKTVKYLALVTLLGHEHLNYWPSTVAAGLVILTLSSMGLHASCNLVTQSHSRTKDHDLPKCIKSLKCLGCYNKIQHV</sequence>
<evidence type="ECO:0000259" key="6">
    <source>
        <dbReference type="SMART" id="SM00385"/>
    </source>
</evidence>
<evidence type="ECO:0000256" key="3">
    <source>
        <dbReference type="ARBA" id="ARBA00023306"/>
    </source>
</evidence>
<dbReference type="InterPro" id="IPR006671">
    <property type="entry name" value="Cyclin_N"/>
</dbReference>
<gene>
    <name evidence="7" type="ORF">CEURO_LOCUS11890</name>
</gene>
<dbReference type="InterPro" id="IPR048258">
    <property type="entry name" value="Cyclins_cyclin-box"/>
</dbReference>
<feature type="region of interest" description="Disordered" evidence="5">
    <location>
        <begin position="141"/>
        <end position="161"/>
    </location>
</feature>
<name>A0A9P1EBI8_CUSEU</name>
<dbReference type="EMBL" id="CAMAPE010000029">
    <property type="protein sequence ID" value="CAH9092284.1"/>
    <property type="molecule type" value="Genomic_DNA"/>
</dbReference>
<evidence type="ECO:0000313" key="7">
    <source>
        <dbReference type="EMBL" id="CAH9092284.1"/>
    </source>
</evidence>
<dbReference type="PANTHER" id="PTHR10177">
    <property type="entry name" value="CYCLINS"/>
    <property type="match status" value="1"/>
</dbReference>
<feature type="region of interest" description="Disordered" evidence="5">
    <location>
        <begin position="1"/>
        <end position="20"/>
    </location>
</feature>
<dbReference type="Pfam" id="PF02984">
    <property type="entry name" value="Cyclin_C"/>
    <property type="match status" value="1"/>
</dbReference>
<evidence type="ECO:0000256" key="1">
    <source>
        <dbReference type="ARBA" id="ARBA00022618"/>
    </source>
</evidence>
<dbReference type="Proteomes" id="UP001152484">
    <property type="component" value="Unassembled WGS sequence"/>
</dbReference>
<protein>
    <recommendedName>
        <fullName evidence="6">Cyclin-like domain-containing protein</fullName>
    </recommendedName>
</protein>